<dbReference type="EMBL" id="SHKW01000001">
    <property type="protein sequence ID" value="RZU39150.1"/>
    <property type="molecule type" value="Genomic_DNA"/>
</dbReference>
<evidence type="ECO:0000256" key="3">
    <source>
        <dbReference type="ARBA" id="ARBA00022777"/>
    </source>
</evidence>
<dbReference type="Gene3D" id="3.30.200.20">
    <property type="entry name" value="Phosphorylase Kinase, domain 1"/>
    <property type="match status" value="1"/>
</dbReference>
<feature type="domain" description="Protein kinase" evidence="6">
    <location>
        <begin position="83"/>
        <end position="356"/>
    </location>
</feature>
<gene>
    <name evidence="7" type="ORF">BDD14_0491</name>
</gene>
<dbReference type="SMART" id="SM00220">
    <property type="entry name" value="S_TKc"/>
    <property type="match status" value="1"/>
</dbReference>
<dbReference type="InterPro" id="IPR000719">
    <property type="entry name" value="Prot_kinase_dom"/>
</dbReference>
<dbReference type="Pfam" id="PF00069">
    <property type="entry name" value="Pkinase"/>
    <property type="match status" value="1"/>
</dbReference>
<dbReference type="Gene3D" id="1.10.510.10">
    <property type="entry name" value="Transferase(Phosphotransferase) domain 1"/>
    <property type="match status" value="1"/>
</dbReference>
<keyword evidence="3 7" id="KW-0418">Kinase</keyword>
<dbReference type="Gene3D" id="1.25.40.10">
    <property type="entry name" value="Tetratricopeptide repeat domain"/>
    <property type="match status" value="1"/>
</dbReference>
<reference evidence="7 8" key="1">
    <citation type="submission" date="2019-02" db="EMBL/GenBank/DDBJ databases">
        <title>Genomic Encyclopedia of Archaeal and Bacterial Type Strains, Phase II (KMG-II): from individual species to whole genera.</title>
        <authorList>
            <person name="Goeker M."/>
        </authorList>
    </citation>
    <scope>NUCLEOTIDE SEQUENCE [LARGE SCALE GENOMIC DNA]</scope>
    <source>
        <strain evidence="7 8">DSM 18101</strain>
    </source>
</reference>
<keyword evidence="8" id="KW-1185">Reference proteome</keyword>
<evidence type="ECO:0000256" key="5">
    <source>
        <dbReference type="SAM" id="MobiDB-lite"/>
    </source>
</evidence>
<dbReference type="SUPFAM" id="SSF56112">
    <property type="entry name" value="Protein kinase-like (PK-like)"/>
    <property type="match status" value="1"/>
</dbReference>
<feature type="region of interest" description="Disordered" evidence="5">
    <location>
        <begin position="900"/>
        <end position="934"/>
    </location>
</feature>
<dbReference type="PANTHER" id="PTHR43289:SF34">
    <property type="entry name" value="SERINE_THREONINE-PROTEIN KINASE YBDM-RELATED"/>
    <property type="match status" value="1"/>
</dbReference>
<dbReference type="InterPro" id="IPR008271">
    <property type="entry name" value="Ser/Thr_kinase_AS"/>
</dbReference>
<dbReference type="PROSITE" id="PS50011">
    <property type="entry name" value="PROTEIN_KINASE_DOM"/>
    <property type="match status" value="1"/>
</dbReference>
<feature type="compositionally biased region" description="Polar residues" evidence="5">
    <location>
        <begin position="925"/>
        <end position="934"/>
    </location>
</feature>
<dbReference type="SUPFAM" id="SSF48452">
    <property type="entry name" value="TPR-like"/>
    <property type="match status" value="1"/>
</dbReference>
<dbReference type="InterPro" id="IPR011990">
    <property type="entry name" value="TPR-like_helical_dom_sf"/>
</dbReference>
<keyword evidence="4" id="KW-0067">ATP-binding</keyword>
<dbReference type="OrthoDB" id="9801841at2"/>
<dbReference type="InterPro" id="IPR011009">
    <property type="entry name" value="Kinase-like_dom_sf"/>
</dbReference>
<feature type="compositionally biased region" description="Basic and acidic residues" evidence="5">
    <location>
        <begin position="908"/>
        <end position="920"/>
    </location>
</feature>
<evidence type="ECO:0000313" key="7">
    <source>
        <dbReference type="EMBL" id="RZU39150.1"/>
    </source>
</evidence>
<keyword evidence="2" id="KW-0547">Nucleotide-binding</keyword>
<organism evidence="7 8">
    <name type="scientific">Edaphobacter modestus</name>
    <dbReference type="NCBI Taxonomy" id="388466"/>
    <lineage>
        <taxon>Bacteria</taxon>
        <taxon>Pseudomonadati</taxon>
        <taxon>Acidobacteriota</taxon>
        <taxon>Terriglobia</taxon>
        <taxon>Terriglobales</taxon>
        <taxon>Acidobacteriaceae</taxon>
        <taxon>Edaphobacter</taxon>
    </lineage>
</organism>
<dbReference type="AlphaFoldDB" id="A0A4Q7YP04"/>
<evidence type="ECO:0000313" key="8">
    <source>
        <dbReference type="Proteomes" id="UP000292958"/>
    </source>
</evidence>
<sequence>MKSDRWSLIEEIFQSALERPPAERKQYVEMACENDKELLSEIESLLENDDDAERVLRSLIADDLKNAGQMSDLSETGLQLGPYHLVRELDSGGMGIVYLAVRSDDHYFQVVAIKMIRKANDSPELVHRFRRERQILATLNHPCIGTILDGGETQDGRPFIVMEYVEGQPITLASKSRGLSIRQRIELFRSVCSAVHYAHQKLIIHRDIKPSNVMVTPDGMVKLIDFGISTPLAPELVLSDSSPTATSLRRMTPDYASPEQIQGKHLTTATDIYSLGVLLFELLTGSRPYTLSNLSAVAADRVVSEQNGKKPSSAPGMSSSARKELSGDLDRIVLKATDLDPSQRYLSVQHLDEDLLRYLTGKPISARTITPTYVLSKFVQRHRVAALTACTIAIALSCLLLLYLKQSRSDDRRVKEVRTLADSAISDMADKLQHSSASTETQAALFRSALSYLGELRQTIGNDPRLLLELSKAYVRVGDLEGSPLVANLGNSDTAVTTYREASRTAIEAHAHMPGDESTQAVIETYQRLGGIELFLGNLHESNDNYQQALTWARNFWRQKPDEPIRKRLLATSYAGIGDVSLGGLNPDKALENYSMAFQVFGNSPIGVEDHDRMLIGFYLGKGSTLNELGKQSEALENNRKGVALAEALVQRFPASLPARRALFLAYEDLILPLAGRDALNVSDSSQAQVYARKALAIAQMLVGVDSKNAQAQFDLARAYTSMGDAFRQSNPHIASIWYRKSIGLTKQLSPLYGSGARHWLAIQNEALAEVLVKEEDGPERLRLLQEANLVRQELAETSPHGLLHLMRSYCKLSDAELAVKGLTKARQYANAALPFLDKFNVTSPSLLVLRDLGFCFESDGAVQHHIAMDRKLPSAERLTAEAESRRWYSKSADVWSTWNQREAATPESEHERHKVETFLKRSGTVPQQAVANK</sequence>
<dbReference type="Proteomes" id="UP000292958">
    <property type="component" value="Unassembled WGS sequence"/>
</dbReference>
<accession>A0A4Q7YP04</accession>
<name>A0A4Q7YP04_9BACT</name>
<keyword evidence="1" id="KW-0808">Transferase</keyword>
<evidence type="ECO:0000259" key="6">
    <source>
        <dbReference type="PROSITE" id="PS50011"/>
    </source>
</evidence>
<proteinExistence type="predicted"/>
<dbReference type="RefSeq" id="WP_130417406.1">
    <property type="nucleotide sequence ID" value="NZ_SHKW01000001.1"/>
</dbReference>
<comment type="caution">
    <text evidence="7">The sequence shown here is derived from an EMBL/GenBank/DDBJ whole genome shotgun (WGS) entry which is preliminary data.</text>
</comment>
<evidence type="ECO:0000256" key="1">
    <source>
        <dbReference type="ARBA" id="ARBA00022679"/>
    </source>
</evidence>
<evidence type="ECO:0000256" key="4">
    <source>
        <dbReference type="ARBA" id="ARBA00022840"/>
    </source>
</evidence>
<evidence type="ECO:0000256" key="2">
    <source>
        <dbReference type="ARBA" id="ARBA00022741"/>
    </source>
</evidence>
<protein>
    <submittedName>
        <fullName evidence="7">Serine/threonine-protein kinase</fullName>
    </submittedName>
</protein>
<dbReference type="GO" id="GO:0004674">
    <property type="term" value="F:protein serine/threonine kinase activity"/>
    <property type="evidence" value="ECO:0007669"/>
    <property type="project" value="TreeGrafter"/>
</dbReference>
<dbReference type="CDD" id="cd14014">
    <property type="entry name" value="STKc_PknB_like"/>
    <property type="match status" value="1"/>
</dbReference>
<dbReference type="PANTHER" id="PTHR43289">
    <property type="entry name" value="MITOGEN-ACTIVATED PROTEIN KINASE KINASE KINASE 20-RELATED"/>
    <property type="match status" value="1"/>
</dbReference>
<dbReference type="PROSITE" id="PS00108">
    <property type="entry name" value="PROTEIN_KINASE_ST"/>
    <property type="match status" value="1"/>
</dbReference>
<dbReference type="GO" id="GO:0005524">
    <property type="term" value="F:ATP binding"/>
    <property type="evidence" value="ECO:0007669"/>
    <property type="project" value="UniProtKB-KW"/>
</dbReference>